<protein>
    <submittedName>
        <fullName evidence="1">Uncharacterized protein</fullName>
    </submittedName>
</protein>
<dbReference type="PROSITE" id="PS50878">
    <property type="entry name" value="RT_POL"/>
    <property type="match status" value="1"/>
</dbReference>
<name>A0A6S7H1V4_PARCT</name>
<dbReference type="CDD" id="cd01650">
    <property type="entry name" value="RT_nLTR_like"/>
    <property type="match status" value="1"/>
</dbReference>
<proteinExistence type="predicted"/>
<dbReference type="Pfam" id="PF00078">
    <property type="entry name" value="RVT_1"/>
    <property type="match status" value="1"/>
</dbReference>
<dbReference type="SUPFAM" id="SSF56672">
    <property type="entry name" value="DNA/RNA polymerases"/>
    <property type="match status" value="1"/>
</dbReference>
<dbReference type="Proteomes" id="UP001152795">
    <property type="component" value="Unassembled WGS sequence"/>
</dbReference>
<dbReference type="Gene3D" id="3.60.10.10">
    <property type="entry name" value="Endonuclease/exonuclease/phosphatase"/>
    <property type="match status" value="1"/>
</dbReference>
<dbReference type="InterPro" id="IPR005135">
    <property type="entry name" value="Endo/exonuclease/phosphatase"/>
</dbReference>
<keyword evidence="2" id="KW-1185">Reference proteome</keyword>
<evidence type="ECO:0000313" key="2">
    <source>
        <dbReference type="Proteomes" id="UP001152795"/>
    </source>
</evidence>
<reference evidence="1" key="1">
    <citation type="submission" date="2020-04" db="EMBL/GenBank/DDBJ databases">
        <authorList>
            <person name="Alioto T."/>
            <person name="Alioto T."/>
            <person name="Gomez Garrido J."/>
        </authorList>
    </citation>
    <scope>NUCLEOTIDE SEQUENCE</scope>
    <source>
        <strain evidence="1">A484AB</strain>
    </source>
</reference>
<dbReference type="SUPFAM" id="SSF56219">
    <property type="entry name" value="DNase I-like"/>
    <property type="match status" value="1"/>
</dbReference>
<dbReference type="AlphaFoldDB" id="A0A6S7H1V4"/>
<organism evidence="1 2">
    <name type="scientific">Paramuricea clavata</name>
    <name type="common">Red gorgonian</name>
    <name type="synonym">Violescent sea-whip</name>
    <dbReference type="NCBI Taxonomy" id="317549"/>
    <lineage>
        <taxon>Eukaryota</taxon>
        <taxon>Metazoa</taxon>
        <taxon>Cnidaria</taxon>
        <taxon>Anthozoa</taxon>
        <taxon>Octocorallia</taxon>
        <taxon>Malacalcyonacea</taxon>
        <taxon>Plexauridae</taxon>
        <taxon>Paramuricea</taxon>
    </lineage>
</organism>
<dbReference type="PANTHER" id="PTHR33332">
    <property type="entry name" value="REVERSE TRANSCRIPTASE DOMAIN-CONTAINING PROTEIN"/>
    <property type="match status" value="1"/>
</dbReference>
<accession>A0A6S7H1V4</accession>
<sequence length="1150" mass="130200">MASGHVFVSSLNVLVISLLMLCTECCAHENVTGQETLVCVRSLQVCDLNENKENLAGHSNAGMCHVGDCEPDCIISCRVSSHVEQAIVFSAVSDVVVEIITLNCPKETAFSRLRNLEICVYLSGFGFVRFSERSLICIRLHTFPHWDYTHKRYLRRRLNYSSNNVATFNPSIVSLILLRCGDVETQPGPVREQTSTESGCYSRKNERKIKVGHLNVRSLKNRIHHTLVKETVLLHKFDIFTISESWLDNTVSDTELDILGYALYRQDRQISKGGGVCVFVKNNIKVSLLPDISAINNGFQQLWLQVQLNKCKSLVLCVAYRPPNSLPSLLTDYFMPNVILAMSKCKDLIVLGDLNCDMLQESKRESRVLLEVCSNLNLHQIITVPTRITDNTQTLIDVIITSNRNLISSSDVLLSSISDHSLPYAVLNLKSPRCKPTYVTVRSFKTYSKELFVNDLSLVPWHIVDTFDDVNDKLDVFNKLFMDMLDVHAPVKRIKLKSRPNPFVTSEIRALIKTRDTWHRKAVRSNDNRDWNGYRFFRQEVKKELRAAEKEYVRSELTLNSGNSRSLWKTINKCLPRKSCSSTHELNSVKLANTFNEYFTSLGSSIAAETCGIATDFNLEATCPQRSITPPETQFCFREVSETEVANVVSNLPANKAAGPDKLPARVIKDGLSVILSTITSMINCSFTTSNFPQERKIAEVIPIPKLGDKELACNNRPISLLPVMSKICERLAHGQYNNFLCSEGKLSAHQNGNRKLHSTETALLKVTDDILKAMDEKLITIMVLIDFSKAFDSINHETLLNKLWNIGMAPSALKWFSSYLTNRSQKVRLGEFLSQQLPLSHGVPQGSILGPLMFTVYVNDLPSSVVNCKPECYVDDSKLYVSFVLHDLVSAIGQINKDLDQLCSWCCGNSLLINPEKTKVLAFGTCQRLQQLPGFSIKLPSKQIEPTRVAKDLGVHLDSCLSYTHHVDKTVSSCMYSLFQINRVKHLLDRKTLLLVIHSLVFSRLFYCSSVWSNTSKENVKKLQLVQNFAARIVVGLRKYDHVSPALKELKWLNITDQLYLRDAVLVFKSLHHLTPYYLSEKFKRNSEVHSRVTRNVNDLHLPLCRLVTGQRTFSFRGAKLWNSLPPEIKSEQSLKSFKHKLHKHFLTS</sequence>
<dbReference type="GO" id="GO:0003824">
    <property type="term" value="F:catalytic activity"/>
    <property type="evidence" value="ECO:0007669"/>
    <property type="project" value="InterPro"/>
</dbReference>
<comment type="caution">
    <text evidence="1">The sequence shown here is derived from an EMBL/GenBank/DDBJ whole genome shotgun (WGS) entry which is preliminary data.</text>
</comment>
<dbReference type="OrthoDB" id="6722893at2759"/>
<dbReference type="Pfam" id="PF03372">
    <property type="entry name" value="Exo_endo_phos"/>
    <property type="match status" value="1"/>
</dbReference>
<dbReference type="EMBL" id="CACRXK020003219">
    <property type="protein sequence ID" value="CAB3997895.1"/>
    <property type="molecule type" value="Genomic_DNA"/>
</dbReference>
<gene>
    <name evidence="1" type="ORF">PACLA_8A061167</name>
</gene>
<dbReference type="InterPro" id="IPR036691">
    <property type="entry name" value="Endo/exonu/phosph_ase_sf"/>
</dbReference>
<dbReference type="InterPro" id="IPR000477">
    <property type="entry name" value="RT_dom"/>
</dbReference>
<dbReference type="InterPro" id="IPR043502">
    <property type="entry name" value="DNA/RNA_pol_sf"/>
</dbReference>
<evidence type="ECO:0000313" key="1">
    <source>
        <dbReference type="EMBL" id="CAB3997895.1"/>
    </source>
</evidence>